<reference evidence="2" key="1">
    <citation type="submission" date="2020-02" db="EMBL/GenBank/DDBJ databases">
        <authorList>
            <person name="Meier V. D."/>
        </authorList>
    </citation>
    <scope>NUCLEOTIDE SEQUENCE</scope>
    <source>
        <strain evidence="2">AVDCRST_MAG93</strain>
    </source>
</reference>
<organism evidence="2">
    <name type="scientific">uncultured Chloroflexia bacterium</name>
    <dbReference type="NCBI Taxonomy" id="1672391"/>
    <lineage>
        <taxon>Bacteria</taxon>
        <taxon>Bacillati</taxon>
        <taxon>Chloroflexota</taxon>
        <taxon>Chloroflexia</taxon>
        <taxon>environmental samples</taxon>
    </lineage>
</organism>
<proteinExistence type="predicted"/>
<dbReference type="EMBL" id="CADCTR010000230">
    <property type="protein sequence ID" value="CAA9226919.1"/>
    <property type="molecule type" value="Genomic_DNA"/>
</dbReference>
<keyword evidence="1" id="KW-0812">Transmembrane</keyword>
<gene>
    <name evidence="2" type="ORF">AVDCRST_MAG93-707</name>
</gene>
<keyword evidence="1" id="KW-1133">Transmembrane helix</keyword>
<evidence type="ECO:0000256" key="1">
    <source>
        <dbReference type="SAM" id="Phobius"/>
    </source>
</evidence>
<name>A0A6J4HJT8_9CHLR</name>
<sequence length="68" mass="7254">ENAFFVATVALHPQDITVWATLAVATKVTKVTLIAGGNITLVGLAVYAGVRWLLARRQPAPERPTIGQ</sequence>
<keyword evidence="1" id="KW-0472">Membrane</keyword>
<feature type="non-terminal residue" evidence="2">
    <location>
        <position position="1"/>
    </location>
</feature>
<feature type="transmembrane region" description="Helical" evidence="1">
    <location>
        <begin position="33"/>
        <end position="54"/>
    </location>
</feature>
<dbReference type="AlphaFoldDB" id="A0A6J4HJT8"/>
<protein>
    <submittedName>
        <fullName evidence="2">Uncharacterized protein</fullName>
    </submittedName>
</protein>
<evidence type="ECO:0000313" key="2">
    <source>
        <dbReference type="EMBL" id="CAA9226919.1"/>
    </source>
</evidence>
<accession>A0A6J4HJT8</accession>